<evidence type="ECO:0000256" key="1">
    <source>
        <dbReference type="SAM" id="MobiDB-lite"/>
    </source>
</evidence>
<sequence length="139" mass="15334">VNQLSSEHISFFKENGYLILKSILDENLCAQAQDRMWSALPSDSSLRRDDPRTYKGPFTEAETSHDPLHIRHGYLWQLRECGTEQLLIDLVYNECLRAIAEQLLGVGMLTSPVVGGEPMGSRGPAWPGGPTDPAIGLGI</sequence>
<protein>
    <recommendedName>
        <fullName evidence="3">Phytanoyl-CoA dioxygenase</fullName>
    </recommendedName>
</protein>
<feature type="region of interest" description="Disordered" evidence="1">
    <location>
        <begin position="120"/>
        <end position="139"/>
    </location>
</feature>
<dbReference type="SUPFAM" id="SSF51197">
    <property type="entry name" value="Clavaminate synthase-like"/>
    <property type="match status" value="1"/>
</dbReference>
<accession>A0A383A4L1</accession>
<dbReference type="Gene3D" id="2.60.120.620">
    <property type="entry name" value="q2cbj1_9rhob like domain"/>
    <property type="match status" value="1"/>
</dbReference>
<proteinExistence type="predicted"/>
<organism evidence="2">
    <name type="scientific">marine metagenome</name>
    <dbReference type="NCBI Taxonomy" id="408172"/>
    <lineage>
        <taxon>unclassified sequences</taxon>
        <taxon>metagenomes</taxon>
        <taxon>ecological metagenomes</taxon>
    </lineage>
</organism>
<feature type="non-terminal residue" evidence="2">
    <location>
        <position position="1"/>
    </location>
</feature>
<reference evidence="2" key="1">
    <citation type="submission" date="2018-05" db="EMBL/GenBank/DDBJ databases">
        <authorList>
            <person name="Lanie J.A."/>
            <person name="Ng W.-L."/>
            <person name="Kazmierczak K.M."/>
            <person name="Andrzejewski T.M."/>
            <person name="Davidsen T.M."/>
            <person name="Wayne K.J."/>
            <person name="Tettelin H."/>
            <person name="Glass J.I."/>
            <person name="Rusch D."/>
            <person name="Podicherti R."/>
            <person name="Tsui H.-C.T."/>
            <person name="Winkler M.E."/>
        </authorList>
    </citation>
    <scope>NUCLEOTIDE SEQUENCE</scope>
</reference>
<dbReference type="AlphaFoldDB" id="A0A383A4L1"/>
<name>A0A383A4L1_9ZZZZ</name>
<evidence type="ECO:0000313" key="2">
    <source>
        <dbReference type="EMBL" id="SVE02747.1"/>
    </source>
</evidence>
<feature type="non-terminal residue" evidence="2">
    <location>
        <position position="139"/>
    </location>
</feature>
<evidence type="ECO:0008006" key="3">
    <source>
        <dbReference type="Google" id="ProtNLM"/>
    </source>
</evidence>
<dbReference type="EMBL" id="UINC01189176">
    <property type="protein sequence ID" value="SVE02747.1"/>
    <property type="molecule type" value="Genomic_DNA"/>
</dbReference>
<gene>
    <name evidence="2" type="ORF">METZ01_LOCUS455601</name>
</gene>